<name>A0A4R6VNK7_9HYPH</name>
<reference evidence="1 2" key="1">
    <citation type="submission" date="2019-03" db="EMBL/GenBank/DDBJ databases">
        <title>Genomic Encyclopedia of Type Strains, Phase III (KMG-III): the genomes of soil and plant-associated and newly described type strains.</title>
        <authorList>
            <person name="Whitman W."/>
        </authorList>
    </citation>
    <scope>NUCLEOTIDE SEQUENCE [LARGE SCALE GENOMIC DNA]</scope>
    <source>
        <strain evidence="1 2">CGMCC 1.7002</strain>
    </source>
</reference>
<dbReference type="Proteomes" id="UP000295391">
    <property type="component" value="Unassembled WGS sequence"/>
</dbReference>
<proteinExistence type="predicted"/>
<dbReference type="AlphaFoldDB" id="A0A4R6VNK7"/>
<gene>
    <name evidence="1" type="ORF">ATL17_1781</name>
</gene>
<evidence type="ECO:0000313" key="1">
    <source>
        <dbReference type="EMBL" id="TDQ63773.1"/>
    </source>
</evidence>
<comment type="caution">
    <text evidence="1">The sequence shown here is derived from an EMBL/GenBank/DDBJ whole genome shotgun (WGS) entry which is preliminary data.</text>
</comment>
<accession>A0A4R6VNK7</accession>
<dbReference type="EMBL" id="SNYR01000002">
    <property type="protein sequence ID" value="TDQ63773.1"/>
    <property type="molecule type" value="Genomic_DNA"/>
</dbReference>
<protein>
    <submittedName>
        <fullName evidence="1">Uncharacterized protein</fullName>
    </submittedName>
</protein>
<evidence type="ECO:0000313" key="2">
    <source>
        <dbReference type="Proteomes" id="UP000295391"/>
    </source>
</evidence>
<keyword evidence="2" id="KW-1185">Reference proteome</keyword>
<sequence length="78" mass="9279">MRVVALNQQNCELVKRAYRDGRPAKYRAFPKESNQVEDEVAFETERKLAEFILKNPGWKSYFHNKTTNQRNQYVATVR</sequence>
<organism evidence="1 2">
    <name type="scientific">Maritalea mobilis</name>
    <dbReference type="NCBI Taxonomy" id="483324"/>
    <lineage>
        <taxon>Bacteria</taxon>
        <taxon>Pseudomonadati</taxon>
        <taxon>Pseudomonadota</taxon>
        <taxon>Alphaproteobacteria</taxon>
        <taxon>Hyphomicrobiales</taxon>
        <taxon>Devosiaceae</taxon>
        <taxon>Maritalea</taxon>
    </lineage>
</organism>